<reference evidence="1" key="1">
    <citation type="journal article" date="2019" name="bioRxiv">
        <title>The Genome of the Zebra Mussel, Dreissena polymorpha: A Resource for Invasive Species Research.</title>
        <authorList>
            <person name="McCartney M.A."/>
            <person name="Auch B."/>
            <person name="Kono T."/>
            <person name="Mallez S."/>
            <person name="Zhang Y."/>
            <person name="Obille A."/>
            <person name="Becker A."/>
            <person name="Abrahante J.E."/>
            <person name="Garbe J."/>
            <person name="Badalamenti J.P."/>
            <person name="Herman A."/>
            <person name="Mangelson H."/>
            <person name="Liachko I."/>
            <person name="Sullivan S."/>
            <person name="Sone E.D."/>
            <person name="Koren S."/>
            <person name="Silverstein K.A.T."/>
            <person name="Beckman K.B."/>
            <person name="Gohl D.M."/>
        </authorList>
    </citation>
    <scope>NUCLEOTIDE SEQUENCE</scope>
    <source>
        <strain evidence="1">Duluth1</strain>
        <tissue evidence="1">Whole animal</tissue>
    </source>
</reference>
<gene>
    <name evidence="1" type="ORF">DPMN_067888</name>
</gene>
<name>A0A9D4BTW5_DREPO</name>
<sequence length="51" mass="5403">MVIISLQTVWESPAGAPTVLAPSHTVCESPAGAPPIRETVLHRRRLSGSLL</sequence>
<organism evidence="1 2">
    <name type="scientific">Dreissena polymorpha</name>
    <name type="common">Zebra mussel</name>
    <name type="synonym">Mytilus polymorpha</name>
    <dbReference type="NCBI Taxonomy" id="45954"/>
    <lineage>
        <taxon>Eukaryota</taxon>
        <taxon>Metazoa</taxon>
        <taxon>Spiralia</taxon>
        <taxon>Lophotrochozoa</taxon>
        <taxon>Mollusca</taxon>
        <taxon>Bivalvia</taxon>
        <taxon>Autobranchia</taxon>
        <taxon>Heteroconchia</taxon>
        <taxon>Euheterodonta</taxon>
        <taxon>Imparidentia</taxon>
        <taxon>Neoheterodontei</taxon>
        <taxon>Myida</taxon>
        <taxon>Dreissenoidea</taxon>
        <taxon>Dreissenidae</taxon>
        <taxon>Dreissena</taxon>
    </lineage>
</organism>
<accession>A0A9D4BTW5</accession>
<protein>
    <submittedName>
        <fullName evidence="1">Uncharacterized protein</fullName>
    </submittedName>
</protein>
<dbReference type="Proteomes" id="UP000828390">
    <property type="component" value="Unassembled WGS sequence"/>
</dbReference>
<dbReference type="AlphaFoldDB" id="A0A9D4BTW5"/>
<evidence type="ECO:0000313" key="2">
    <source>
        <dbReference type="Proteomes" id="UP000828390"/>
    </source>
</evidence>
<comment type="caution">
    <text evidence="1">The sequence shown here is derived from an EMBL/GenBank/DDBJ whole genome shotgun (WGS) entry which is preliminary data.</text>
</comment>
<keyword evidence="2" id="KW-1185">Reference proteome</keyword>
<reference evidence="1" key="2">
    <citation type="submission" date="2020-11" db="EMBL/GenBank/DDBJ databases">
        <authorList>
            <person name="McCartney M.A."/>
            <person name="Auch B."/>
            <person name="Kono T."/>
            <person name="Mallez S."/>
            <person name="Becker A."/>
            <person name="Gohl D.M."/>
            <person name="Silverstein K.A.T."/>
            <person name="Koren S."/>
            <person name="Bechman K.B."/>
            <person name="Herman A."/>
            <person name="Abrahante J.E."/>
            <person name="Garbe J."/>
        </authorList>
    </citation>
    <scope>NUCLEOTIDE SEQUENCE</scope>
    <source>
        <strain evidence="1">Duluth1</strain>
        <tissue evidence="1">Whole animal</tissue>
    </source>
</reference>
<proteinExistence type="predicted"/>
<evidence type="ECO:0000313" key="1">
    <source>
        <dbReference type="EMBL" id="KAH3708437.1"/>
    </source>
</evidence>
<dbReference type="EMBL" id="JAIWYP010000014">
    <property type="protein sequence ID" value="KAH3708437.1"/>
    <property type="molecule type" value="Genomic_DNA"/>
</dbReference>